<keyword evidence="1" id="KW-0812">Transmembrane</keyword>
<keyword evidence="1" id="KW-0472">Membrane</keyword>
<dbReference type="AlphaFoldDB" id="A0A921I159"/>
<dbReference type="InterPro" id="IPR008875">
    <property type="entry name" value="TraX"/>
</dbReference>
<feature type="transmembrane region" description="Helical" evidence="1">
    <location>
        <begin position="77"/>
        <end position="98"/>
    </location>
</feature>
<organism evidence="2 3">
    <name type="scientific">Lachnoclostridium phocaeense</name>
    <dbReference type="NCBI Taxonomy" id="1871021"/>
    <lineage>
        <taxon>Bacteria</taxon>
        <taxon>Bacillati</taxon>
        <taxon>Bacillota</taxon>
        <taxon>Clostridia</taxon>
        <taxon>Lachnospirales</taxon>
        <taxon>Lachnospiraceae</taxon>
    </lineage>
</organism>
<feature type="transmembrane region" description="Helical" evidence="1">
    <location>
        <begin position="205"/>
        <end position="224"/>
    </location>
</feature>
<evidence type="ECO:0000313" key="3">
    <source>
        <dbReference type="Proteomes" id="UP000769156"/>
    </source>
</evidence>
<dbReference type="EMBL" id="DYVY01000114">
    <property type="protein sequence ID" value="HJF94560.1"/>
    <property type="molecule type" value="Genomic_DNA"/>
</dbReference>
<proteinExistence type="predicted"/>
<sequence>MSGTKIGELFRRASVFDAFSLKCLAILCMAADHAGRILFPEELNLVRIGRLAFPIFAFLLTEGFFHTRDIYRYLARLGIFAILSEIPFDLAFHQSIWYPRSQNVFFTLFISVALMAALERCREWPERILEIFIAMWFAEALGSDYGFRGVLLVLIFYVGRARPWAGLTLGGLWNFLWQSPVQRFGVLYVIPVGLYNGKKGRSMKYFFYVFYPAHLLLLWAIKYLCG</sequence>
<feature type="transmembrane region" description="Helical" evidence="1">
    <location>
        <begin position="104"/>
        <end position="121"/>
    </location>
</feature>
<evidence type="ECO:0000313" key="2">
    <source>
        <dbReference type="EMBL" id="HJF94560.1"/>
    </source>
</evidence>
<comment type="caution">
    <text evidence="2">The sequence shown here is derived from an EMBL/GenBank/DDBJ whole genome shotgun (WGS) entry which is preliminary data.</text>
</comment>
<evidence type="ECO:0000256" key="1">
    <source>
        <dbReference type="SAM" id="Phobius"/>
    </source>
</evidence>
<accession>A0A921I159</accession>
<name>A0A921I159_9FIRM</name>
<reference evidence="2" key="2">
    <citation type="submission" date="2021-09" db="EMBL/GenBank/DDBJ databases">
        <authorList>
            <person name="Gilroy R."/>
        </authorList>
    </citation>
    <scope>NUCLEOTIDE SEQUENCE</scope>
    <source>
        <strain evidence="2">ChiSjej5B23-16112</strain>
    </source>
</reference>
<dbReference type="Pfam" id="PF05857">
    <property type="entry name" value="TraX"/>
    <property type="match status" value="1"/>
</dbReference>
<dbReference type="Proteomes" id="UP000769156">
    <property type="component" value="Unassembled WGS sequence"/>
</dbReference>
<keyword evidence="1" id="KW-1133">Transmembrane helix</keyword>
<gene>
    <name evidence="2" type="ORF">K8V82_07190</name>
</gene>
<protein>
    <submittedName>
        <fullName evidence="2">Conjugal transfer protein TraX</fullName>
    </submittedName>
</protein>
<reference evidence="2" key="1">
    <citation type="journal article" date="2021" name="PeerJ">
        <title>Extensive microbial diversity within the chicken gut microbiome revealed by metagenomics and culture.</title>
        <authorList>
            <person name="Gilroy R."/>
            <person name="Ravi A."/>
            <person name="Getino M."/>
            <person name="Pursley I."/>
            <person name="Horton D.L."/>
            <person name="Alikhan N.F."/>
            <person name="Baker D."/>
            <person name="Gharbi K."/>
            <person name="Hall N."/>
            <person name="Watson M."/>
            <person name="Adriaenssens E.M."/>
            <person name="Foster-Nyarko E."/>
            <person name="Jarju S."/>
            <person name="Secka A."/>
            <person name="Antonio M."/>
            <person name="Oren A."/>
            <person name="Chaudhuri R.R."/>
            <person name="La Ragione R."/>
            <person name="Hildebrand F."/>
            <person name="Pallen M.J."/>
        </authorList>
    </citation>
    <scope>NUCLEOTIDE SEQUENCE</scope>
    <source>
        <strain evidence="2">ChiSjej5B23-16112</strain>
    </source>
</reference>